<proteinExistence type="predicted"/>
<name>A0A3N4KSZ2_9PEZI</name>
<evidence type="ECO:0000313" key="2">
    <source>
        <dbReference type="EMBL" id="RPB12539.1"/>
    </source>
</evidence>
<reference evidence="2 3" key="1">
    <citation type="journal article" date="2018" name="Nat. Ecol. Evol.">
        <title>Pezizomycetes genomes reveal the molecular basis of ectomycorrhizal truffle lifestyle.</title>
        <authorList>
            <person name="Murat C."/>
            <person name="Payen T."/>
            <person name="Noel B."/>
            <person name="Kuo A."/>
            <person name="Morin E."/>
            <person name="Chen J."/>
            <person name="Kohler A."/>
            <person name="Krizsan K."/>
            <person name="Balestrini R."/>
            <person name="Da Silva C."/>
            <person name="Montanini B."/>
            <person name="Hainaut M."/>
            <person name="Levati E."/>
            <person name="Barry K.W."/>
            <person name="Belfiori B."/>
            <person name="Cichocki N."/>
            <person name="Clum A."/>
            <person name="Dockter R.B."/>
            <person name="Fauchery L."/>
            <person name="Guy J."/>
            <person name="Iotti M."/>
            <person name="Le Tacon F."/>
            <person name="Lindquist E.A."/>
            <person name="Lipzen A."/>
            <person name="Malagnac F."/>
            <person name="Mello A."/>
            <person name="Molinier V."/>
            <person name="Miyauchi S."/>
            <person name="Poulain J."/>
            <person name="Riccioni C."/>
            <person name="Rubini A."/>
            <person name="Sitrit Y."/>
            <person name="Splivallo R."/>
            <person name="Traeger S."/>
            <person name="Wang M."/>
            <person name="Zifcakova L."/>
            <person name="Wipf D."/>
            <person name="Zambonelli A."/>
            <person name="Paolocci F."/>
            <person name="Nowrousian M."/>
            <person name="Ottonello S."/>
            <person name="Baldrian P."/>
            <person name="Spatafora J.W."/>
            <person name="Henrissat B."/>
            <person name="Nagy L.G."/>
            <person name="Aury J.M."/>
            <person name="Wincker P."/>
            <person name="Grigoriev I.V."/>
            <person name="Bonfante P."/>
            <person name="Martin F.M."/>
        </authorList>
    </citation>
    <scope>NUCLEOTIDE SEQUENCE [LARGE SCALE GENOMIC DNA]</scope>
    <source>
        <strain evidence="2 3">CCBAS932</strain>
    </source>
</reference>
<dbReference type="EMBL" id="ML119128">
    <property type="protein sequence ID" value="RPB12539.1"/>
    <property type="molecule type" value="Genomic_DNA"/>
</dbReference>
<keyword evidence="3" id="KW-1185">Reference proteome</keyword>
<gene>
    <name evidence="2" type="ORF">P167DRAFT_159836</name>
</gene>
<dbReference type="InParanoid" id="A0A3N4KSZ2"/>
<feature type="chain" id="PRO_5018055578" evidence="1">
    <location>
        <begin position="17"/>
        <end position="96"/>
    </location>
</feature>
<accession>A0A3N4KSZ2</accession>
<dbReference type="AlphaFoldDB" id="A0A3N4KSZ2"/>
<keyword evidence="1" id="KW-0732">Signal</keyword>
<dbReference type="Proteomes" id="UP000277580">
    <property type="component" value="Unassembled WGS sequence"/>
</dbReference>
<sequence length="96" mass="10104">MALGGTFLDLLATALGLYLHRLKHPSSASSSVQLYISGHCGSWGGNQSRGFSTLCLPASKCSAAKHLVVVRYIRRLGYGGDVLVQAGSSQVVKVNL</sequence>
<evidence type="ECO:0000313" key="3">
    <source>
        <dbReference type="Proteomes" id="UP000277580"/>
    </source>
</evidence>
<organism evidence="2 3">
    <name type="scientific">Morchella conica CCBAS932</name>
    <dbReference type="NCBI Taxonomy" id="1392247"/>
    <lineage>
        <taxon>Eukaryota</taxon>
        <taxon>Fungi</taxon>
        <taxon>Dikarya</taxon>
        <taxon>Ascomycota</taxon>
        <taxon>Pezizomycotina</taxon>
        <taxon>Pezizomycetes</taxon>
        <taxon>Pezizales</taxon>
        <taxon>Morchellaceae</taxon>
        <taxon>Morchella</taxon>
    </lineage>
</organism>
<evidence type="ECO:0000256" key="1">
    <source>
        <dbReference type="SAM" id="SignalP"/>
    </source>
</evidence>
<protein>
    <submittedName>
        <fullName evidence="2">Uncharacterized protein</fullName>
    </submittedName>
</protein>
<feature type="signal peptide" evidence="1">
    <location>
        <begin position="1"/>
        <end position="16"/>
    </location>
</feature>